<dbReference type="AlphaFoldDB" id="A0A1Y2EZ82"/>
<keyword evidence="2" id="KW-1185">Reference proteome</keyword>
<comment type="caution">
    <text evidence="1">The sequence shown here is derived from an EMBL/GenBank/DDBJ whole genome shotgun (WGS) entry which is preliminary data.</text>
</comment>
<organism evidence="1 2">
    <name type="scientific">Leucosporidium creatinivorum</name>
    <dbReference type="NCBI Taxonomy" id="106004"/>
    <lineage>
        <taxon>Eukaryota</taxon>
        <taxon>Fungi</taxon>
        <taxon>Dikarya</taxon>
        <taxon>Basidiomycota</taxon>
        <taxon>Pucciniomycotina</taxon>
        <taxon>Microbotryomycetes</taxon>
        <taxon>Leucosporidiales</taxon>
        <taxon>Leucosporidium</taxon>
    </lineage>
</organism>
<protein>
    <submittedName>
        <fullName evidence="1">Uncharacterized protein</fullName>
    </submittedName>
</protein>
<reference evidence="1 2" key="1">
    <citation type="submission" date="2016-07" db="EMBL/GenBank/DDBJ databases">
        <title>Pervasive Adenine N6-methylation of Active Genes in Fungi.</title>
        <authorList>
            <consortium name="DOE Joint Genome Institute"/>
            <person name="Mondo S.J."/>
            <person name="Dannebaum R.O."/>
            <person name="Kuo R.C."/>
            <person name="Labutti K."/>
            <person name="Haridas S."/>
            <person name="Kuo A."/>
            <person name="Salamov A."/>
            <person name="Ahrendt S.R."/>
            <person name="Lipzen A."/>
            <person name="Sullivan W."/>
            <person name="Andreopoulos W.B."/>
            <person name="Clum A."/>
            <person name="Lindquist E."/>
            <person name="Daum C."/>
            <person name="Ramamoorthy G.K."/>
            <person name="Gryganskyi A."/>
            <person name="Culley D."/>
            <person name="Magnuson J.K."/>
            <person name="James T.Y."/>
            <person name="O'Malley M.A."/>
            <person name="Stajich J.E."/>
            <person name="Spatafora J.W."/>
            <person name="Visel A."/>
            <person name="Grigoriev I.V."/>
        </authorList>
    </citation>
    <scope>NUCLEOTIDE SEQUENCE [LARGE SCALE GENOMIC DNA]</scope>
    <source>
        <strain evidence="1 2">62-1032</strain>
    </source>
</reference>
<proteinExistence type="predicted"/>
<evidence type="ECO:0000313" key="2">
    <source>
        <dbReference type="Proteomes" id="UP000193467"/>
    </source>
</evidence>
<name>A0A1Y2EZ82_9BASI</name>
<accession>A0A1Y2EZ82</accession>
<dbReference type="Proteomes" id="UP000193467">
    <property type="component" value="Unassembled WGS sequence"/>
</dbReference>
<dbReference type="EMBL" id="MCGR01000033">
    <property type="protein sequence ID" value="ORY76941.1"/>
    <property type="molecule type" value="Genomic_DNA"/>
</dbReference>
<evidence type="ECO:0000313" key="1">
    <source>
        <dbReference type="EMBL" id="ORY76941.1"/>
    </source>
</evidence>
<dbReference type="InParanoid" id="A0A1Y2EZ82"/>
<gene>
    <name evidence="1" type="ORF">BCR35DRAFT_332749</name>
</gene>
<sequence>MEEHLHQHYASTWVSQLIVEPANPPNKTQTTELIDKCLAFAKLYRLPNPLFKSEESQQRWEELAIDAETKMASFRRDQQSHRLGMVVERRERLMGHLFGKYNSQRPFTILLQMGQPSVPADSTGAVFDMVSFVYHKMINASRAIEHASALVFVGYRDWAALNRWEKINVALAAKEYFEVRKARHGSDP</sequence>